<dbReference type="InterPro" id="IPR003356">
    <property type="entry name" value="DNA_methylase_A-5"/>
</dbReference>
<evidence type="ECO:0000313" key="10">
    <source>
        <dbReference type="EMBL" id="MCQ8278867.1"/>
    </source>
</evidence>
<evidence type="ECO:0000256" key="5">
    <source>
        <dbReference type="ARBA" id="ARBA00022691"/>
    </source>
</evidence>
<comment type="caution">
    <text evidence="10">The sequence shown here is derived from an EMBL/GenBank/DDBJ whole genome shotgun (WGS) entry which is preliminary data.</text>
</comment>
<dbReference type="InterPro" id="IPR022749">
    <property type="entry name" value="D12N6_MeTrfase_N"/>
</dbReference>
<gene>
    <name evidence="10" type="ORF">NFI95_10425</name>
</gene>
<evidence type="ECO:0000259" key="9">
    <source>
        <dbReference type="Pfam" id="PF12161"/>
    </source>
</evidence>
<reference evidence="10 11" key="1">
    <citation type="submission" date="2022-06" db="EMBL/GenBank/DDBJ databases">
        <title>Endosaccharibacter gen. nov., sp. nov., endophytic bacteria isolated from sugarcane.</title>
        <authorList>
            <person name="Pitiwittayakul N."/>
            <person name="Yukphan P."/>
            <person name="Charoenyingcharoen P."/>
            <person name="Tanasupawat S."/>
        </authorList>
    </citation>
    <scope>NUCLEOTIDE SEQUENCE [LARGE SCALE GENOMIC DNA]</scope>
    <source>
        <strain evidence="10 11">KSS8</strain>
    </source>
</reference>
<keyword evidence="3" id="KW-0489">Methyltransferase</keyword>
<dbReference type="PANTHER" id="PTHR42933">
    <property type="entry name" value="SLR6095 PROTEIN"/>
    <property type="match status" value="1"/>
</dbReference>
<feature type="domain" description="DNA methylase adenine-specific" evidence="8">
    <location>
        <begin position="123"/>
        <end position="416"/>
    </location>
</feature>
<sequence>MNEQALVSKVWNYAHVLRDDGVSYGDYLGQISFLLFLKMDRERTDLLGEPSALPADANWDTLAGKSGETLERAYRTILETLSKRTDIVGTLFLKAENKIGDPAKLQRLVTLIGAETWMGLNVDVKGTIYEGLLERNAGEVKSGAGQYFTPRPLIEIITRLVDPEPNQTVHDPAVGTGGFLLAAYEHMKRKPAAQDKGVAKALRETMLSGSDIVAEVVRLCAMNLYLHGIGGAISPVMQKDALLDRGDRAYDVILTNPPFGKRQSFRIVRDDGGIDSERQDYVRDDFTVTTGNKQLNFLQHIMSILKVGGTAAVVMPDNVLFEGGAGETLRRRLLTEFDFHTLLRLPTGIFYSQGVKANVLFFDRAPPGSGVATKELWVYDLRTNQRFTLRERPLKPADLADFATCFGGKYQRGARTETERFHRFCYDDLARRDKLNLDLFWLKAASATDPDSLPPPAEIAAEIVDSLELALEKFRLVAAKLAGAGAG</sequence>
<evidence type="ECO:0000256" key="7">
    <source>
        <dbReference type="ARBA" id="ARBA00047942"/>
    </source>
</evidence>
<accession>A0ABT1W9F2</accession>
<organism evidence="10 11">
    <name type="scientific">Endosaccharibacter trunci</name>
    <dbReference type="NCBI Taxonomy" id="2812733"/>
    <lineage>
        <taxon>Bacteria</taxon>
        <taxon>Pseudomonadati</taxon>
        <taxon>Pseudomonadota</taxon>
        <taxon>Alphaproteobacteria</taxon>
        <taxon>Acetobacterales</taxon>
        <taxon>Acetobacteraceae</taxon>
        <taxon>Endosaccharibacter</taxon>
    </lineage>
</organism>
<dbReference type="Pfam" id="PF02384">
    <property type="entry name" value="N6_Mtase"/>
    <property type="match status" value="1"/>
</dbReference>
<evidence type="ECO:0000259" key="8">
    <source>
        <dbReference type="Pfam" id="PF02384"/>
    </source>
</evidence>
<dbReference type="Gene3D" id="1.20.1260.30">
    <property type="match status" value="1"/>
</dbReference>
<keyword evidence="5" id="KW-0949">S-adenosyl-L-methionine</keyword>
<evidence type="ECO:0000313" key="11">
    <source>
        <dbReference type="Proteomes" id="UP001524587"/>
    </source>
</evidence>
<keyword evidence="11" id="KW-1185">Reference proteome</keyword>
<dbReference type="RefSeq" id="WP_422864347.1">
    <property type="nucleotide sequence ID" value="NZ_JAMSKV010000008.1"/>
</dbReference>
<dbReference type="PRINTS" id="PR00507">
    <property type="entry name" value="N12N6MTFRASE"/>
</dbReference>
<evidence type="ECO:0000256" key="1">
    <source>
        <dbReference type="ARBA" id="ARBA00006594"/>
    </source>
</evidence>
<evidence type="ECO:0000256" key="6">
    <source>
        <dbReference type="ARBA" id="ARBA00022747"/>
    </source>
</evidence>
<evidence type="ECO:0000256" key="2">
    <source>
        <dbReference type="ARBA" id="ARBA00011900"/>
    </source>
</evidence>
<protein>
    <recommendedName>
        <fullName evidence="2">site-specific DNA-methyltransferase (adenine-specific)</fullName>
        <ecNumber evidence="2">2.1.1.72</ecNumber>
    </recommendedName>
</protein>
<keyword evidence="4" id="KW-0808">Transferase</keyword>
<dbReference type="Gene3D" id="3.40.50.150">
    <property type="entry name" value="Vaccinia Virus protein VP39"/>
    <property type="match status" value="1"/>
</dbReference>
<keyword evidence="6" id="KW-0680">Restriction system</keyword>
<dbReference type="SUPFAM" id="SSF53335">
    <property type="entry name" value="S-adenosyl-L-methionine-dependent methyltransferases"/>
    <property type="match status" value="1"/>
</dbReference>
<comment type="similarity">
    <text evidence="1">Belongs to the N(4)/N(6)-methyltransferase family.</text>
</comment>
<dbReference type="InterPro" id="IPR051537">
    <property type="entry name" value="DNA_Adenine_Mtase"/>
</dbReference>
<feature type="domain" description="N6 adenine-specific DNA methyltransferase N-terminal" evidence="9">
    <location>
        <begin position="6"/>
        <end position="111"/>
    </location>
</feature>
<comment type="catalytic activity">
    <reaction evidence="7">
        <text>a 2'-deoxyadenosine in DNA + S-adenosyl-L-methionine = an N(6)-methyl-2'-deoxyadenosine in DNA + S-adenosyl-L-homocysteine + H(+)</text>
        <dbReference type="Rhea" id="RHEA:15197"/>
        <dbReference type="Rhea" id="RHEA-COMP:12418"/>
        <dbReference type="Rhea" id="RHEA-COMP:12419"/>
        <dbReference type="ChEBI" id="CHEBI:15378"/>
        <dbReference type="ChEBI" id="CHEBI:57856"/>
        <dbReference type="ChEBI" id="CHEBI:59789"/>
        <dbReference type="ChEBI" id="CHEBI:90615"/>
        <dbReference type="ChEBI" id="CHEBI:90616"/>
        <dbReference type="EC" id="2.1.1.72"/>
    </reaction>
</comment>
<evidence type="ECO:0000256" key="4">
    <source>
        <dbReference type="ARBA" id="ARBA00022679"/>
    </source>
</evidence>
<dbReference type="Proteomes" id="UP001524587">
    <property type="component" value="Unassembled WGS sequence"/>
</dbReference>
<proteinExistence type="inferred from homology"/>
<dbReference type="InterPro" id="IPR038333">
    <property type="entry name" value="T1MK-like_N_sf"/>
</dbReference>
<dbReference type="Pfam" id="PF12161">
    <property type="entry name" value="HsdM_N"/>
    <property type="match status" value="1"/>
</dbReference>
<dbReference type="PROSITE" id="PS00092">
    <property type="entry name" value="N6_MTASE"/>
    <property type="match status" value="1"/>
</dbReference>
<dbReference type="EMBL" id="JAMSKV010000008">
    <property type="protein sequence ID" value="MCQ8278867.1"/>
    <property type="molecule type" value="Genomic_DNA"/>
</dbReference>
<dbReference type="InterPro" id="IPR002052">
    <property type="entry name" value="DNA_methylase_N6_adenine_CS"/>
</dbReference>
<name>A0ABT1W9F2_9PROT</name>
<dbReference type="InterPro" id="IPR029063">
    <property type="entry name" value="SAM-dependent_MTases_sf"/>
</dbReference>
<dbReference type="PANTHER" id="PTHR42933:SF4">
    <property type="entry name" value="TYPE I RESTRICTION ENZYME ECOKI METHYLASE SUBUNIT"/>
    <property type="match status" value="1"/>
</dbReference>
<evidence type="ECO:0000256" key="3">
    <source>
        <dbReference type="ARBA" id="ARBA00022603"/>
    </source>
</evidence>
<dbReference type="EC" id="2.1.1.72" evidence="2"/>